<protein>
    <submittedName>
        <fullName evidence="1">Uncharacterized protein</fullName>
    </submittedName>
</protein>
<dbReference type="Proteomes" id="UP000023464">
    <property type="component" value="Unassembled WGS sequence"/>
</dbReference>
<evidence type="ECO:0000313" key="2">
    <source>
        <dbReference type="Proteomes" id="UP000023464"/>
    </source>
</evidence>
<reference evidence="1 2" key="1">
    <citation type="submission" date="2014-03" db="EMBL/GenBank/DDBJ databases">
        <title>Draft Genome of Photorhabdus luminescens BA1, an Egyptian Isolate.</title>
        <authorList>
            <person name="Ghazal S."/>
            <person name="Hurst S.G.IV."/>
            <person name="Morris K."/>
            <person name="Thomas K."/>
            <person name="Tisa L.S."/>
        </authorList>
    </citation>
    <scope>NUCLEOTIDE SEQUENCE [LARGE SCALE GENOMIC DNA]</scope>
    <source>
        <strain evidence="1 2">BA1</strain>
    </source>
</reference>
<gene>
    <name evidence="1" type="ORF">BA1DRAFT_03587</name>
</gene>
<sequence>MLLLNGTWFSTGQAKQVNSPGALVRAFQQDYLTWNNHAFALHDKHTPASGCLWRRNLGIDC</sequence>
<proteinExistence type="predicted"/>
<name>A0A022PCK3_9GAMM</name>
<dbReference type="PATRIC" id="fig|1393736.3.peg.3655"/>
<dbReference type="RefSeq" id="WP_036781716.1">
    <property type="nucleotide sequence ID" value="NZ_CAWLTM010000050.1"/>
</dbReference>
<evidence type="ECO:0000313" key="1">
    <source>
        <dbReference type="EMBL" id="EYU13902.1"/>
    </source>
</evidence>
<keyword evidence="2" id="KW-1185">Reference proteome</keyword>
<dbReference type="EMBL" id="JFGV01000065">
    <property type="protein sequence ID" value="EYU13902.1"/>
    <property type="molecule type" value="Genomic_DNA"/>
</dbReference>
<comment type="caution">
    <text evidence="1">The sequence shown here is derived from an EMBL/GenBank/DDBJ whole genome shotgun (WGS) entry which is preliminary data.</text>
</comment>
<dbReference type="AlphaFoldDB" id="A0A022PCK3"/>
<accession>A0A022PCK3</accession>
<organism evidence="1 2">
    <name type="scientific">Photorhabdus aegyptia</name>
    <dbReference type="NCBI Taxonomy" id="2805098"/>
    <lineage>
        <taxon>Bacteria</taxon>
        <taxon>Pseudomonadati</taxon>
        <taxon>Pseudomonadota</taxon>
        <taxon>Gammaproteobacteria</taxon>
        <taxon>Enterobacterales</taxon>
        <taxon>Morganellaceae</taxon>
        <taxon>Photorhabdus</taxon>
    </lineage>
</organism>